<dbReference type="RefSeq" id="WP_418157618.1">
    <property type="nucleotide sequence ID" value="NZ_JBBLZC010000001.1"/>
</dbReference>
<name>A0ABU8XL26_9PROT</name>
<dbReference type="PANTHER" id="PTHR47572:SF4">
    <property type="entry name" value="LACTONASE DRP35"/>
    <property type="match status" value="1"/>
</dbReference>
<sequence>MQQERSESDHAVRSVPGGQEERRAEVADVRASTLSRRSLLGGIAAGATALGTGVALAQTQAPTGPAAPPSTVTTPPRDFGPGGAPTTYFNDPDVLTIDPAFNQLVVPNSAITRLWTGALWAEGPAWNAQGRYLVWSDIPNNRQLRWLEDDGHVSVFRMPSNNSNGNTFDFQGRQISCEHVTRRVVRYELDGSITVIADNYNGKRLNSPNDAVPHPDGSIWFTDPPYGGLIYEGAPDAAGGPSNPAGRFNARIGQAVGNGLAKRELPTNCYRWDPSGRLDLVITEDEVPDPNGLCFSPDYKKLYVCSTGKGPGDQGPGGKGEVYVFDVGADNKLSNRKLFTDCMIDGVKCGPDGIRCDVTGHVWISSNAGRAVGYSGVTVWTPEGKLIGRIRLPEVCGNICFGGPKRNRLFMVASQSLYAVYVNTQGAAPG</sequence>
<dbReference type="SUPFAM" id="SSF63829">
    <property type="entry name" value="Calcium-dependent phosphotriesterase"/>
    <property type="match status" value="1"/>
</dbReference>
<organism evidence="4 5">
    <name type="scientific">Benzoatithermus flavus</name>
    <dbReference type="NCBI Taxonomy" id="3108223"/>
    <lineage>
        <taxon>Bacteria</taxon>
        <taxon>Pseudomonadati</taxon>
        <taxon>Pseudomonadota</taxon>
        <taxon>Alphaproteobacteria</taxon>
        <taxon>Geminicoccales</taxon>
        <taxon>Geminicoccaceae</taxon>
        <taxon>Benzoatithermus</taxon>
    </lineage>
</organism>
<keyword evidence="5" id="KW-1185">Reference proteome</keyword>
<reference evidence="4 5" key="1">
    <citation type="submission" date="2024-01" db="EMBL/GenBank/DDBJ databases">
        <title>Multi-omics insights into the function and evolution of sodium benzoate biodegradation pathways in Benzoatithermus flavus gen. nov., sp. nov. from hot spring.</title>
        <authorList>
            <person name="Hu C.-J."/>
            <person name="Li W.-J."/>
        </authorList>
    </citation>
    <scope>NUCLEOTIDE SEQUENCE [LARGE SCALE GENOMIC DNA]</scope>
    <source>
        <strain evidence="4 5">SYSU G07066</strain>
    </source>
</reference>
<gene>
    <name evidence="4" type="ORF">U1T56_01315</name>
</gene>
<dbReference type="EMBL" id="JBBLZC010000001">
    <property type="protein sequence ID" value="MEK0081774.1"/>
    <property type="molecule type" value="Genomic_DNA"/>
</dbReference>
<dbReference type="PANTHER" id="PTHR47572">
    <property type="entry name" value="LIPOPROTEIN-RELATED"/>
    <property type="match status" value="1"/>
</dbReference>
<evidence type="ECO:0000256" key="2">
    <source>
        <dbReference type="SAM" id="MobiDB-lite"/>
    </source>
</evidence>
<feature type="compositionally biased region" description="Basic and acidic residues" evidence="2">
    <location>
        <begin position="1"/>
        <end position="12"/>
    </location>
</feature>
<dbReference type="InterPro" id="IPR013658">
    <property type="entry name" value="SGL"/>
</dbReference>
<comment type="caution">
    <text evidence="4">The sequence shown here is derived from an EMBL/GenBank/DDBJ whole genome shotgun (WGS) entry which is preliminary data.</text>
</comment>
<dbReference type="PROSITE" id="PS51318">
    <property type="entry name" value="TAT"/>
    <property type="match status" value="1"/>
</dbReference>
<dbReference type="InterPro" id="IPR006311">
    <property type="entry name" value="TAT_signal"/>
</dbReference>
<protein>
    <submittedName>
        <fullName evidence="4">SMP-30/gluconolactonase/LRE family protein</fullName>
    </submittedName>
</protein>
<dbReference type="InterPro" id="IPR011042">
    <property type="entry name" value="6-blade_b-propeller_TolB-like"/>
</dbReference>
<keyword evidence="1" id="KW-0378">Hydrolase</keyword>
<feature type="domain" description="SMP-30/Gluconolactonase/LRE-like region" evidence="3">
    <location>
        <begin position="120"/>
        <end position="414"/>
    </location>
</feature>
<evidence type="ECO:0000313" key="4">
    <source>
        <dbReference type="EMBL" id="MEK0081774.1"/>
    </source>
</evidence>
<feature type="compositionally biased region" description="Basic and acidic residues" evidence="2">
    <location>
        <begin position="19"/>
        <end position="28"/>
    </location>
</feature>
<proteinExistence type="predicted"/>
<dbReference type="Pfam" id="PF08450">
    <property type="entry name" value="SGL"/>
    <property type="match status" value="1"/>
</dbReference>
<dbReference type="Proteomes" id="UP001375743">
    <property type="component" value="Unassembled WGS sequence"/>
</dbReference>
<dbReference type="InterPro" id="IPR051262">
    <property type="entry name" value="SMP-30/CGR1_Lactonase"/>
</dbReference>
<feature type="region of interest" description="Disordered" evidence="2">
    <location>
        <begin position="1"/>
        <end position="29"/>
    </location>
</feature>
<evidence type="ECO:0000259" key="3">
    <source>
        <dbReference type="Pfam" id="PF08450"/>
    </source>
</evidence>
<dbReference type="Gene3D" id="2.120.10.30">
    <property type="entry name" value="TolB, C-terminal domain"/>
    <property type="match status" value="1"/>
</dbReference>
<evidence type="ECO:0000313" key="5">
    <source>
        <dbReference type="Proteomes" id="UP001375743"/>
    </source>
</evidence>
<accession>A0ABU8XL26</accession>
<evidence type="ECO:0000256" key="1">
    <source>
        <dbReference type="ARBA" id="ARBA00022801"/>
    </source>
</evidence>